<keyword evidence="2" id="KW-1185">Reference proteome</keyword>
<dbReference type="Proteomes" id="UP000663193">
    <property type="component" value="Chromosome 6"/>
</dbReference>
<name>A0A7U2F5K2_PHANO</name>
<dbReference type="VEuPathDB" id="FungiDB:JI435_434250"/>
<organism evidence="1 2">
    <name type="scientific">Phaeosphaeria nodorum (strain SN15 / ATCC MYA-4574 / FGSC 10173)</name>
    <name type="common">Glume blotch fungus</name>
    <name type="synonym">Parastagonospora nodorum</name>
    <dbReference type="NCBI Taxonomy" id="321614"/>
    <lineage>
        <taxon>Eukaryota</taxon>
        <taxon>Fungi</taxon>
        <taxon>Dikarya</taxon>
        <taxon>Ascomycota</taxon>
        <taxon>Pezizomycotina</taxon>
        <taxon>Dothideomycetes</taxon>
        <taxon>Pleosporomycetidae</taxon>
        <taxon>Pleosporales</taxon>
        <taxon>Pleosporineae</taxon>
        <taxon>Phaeosphaeriaceae</taxon>
        <taxon>Parastagonospora</taxon>
    </lineage>
</organism>
<gene>
    <name evidence="1" type="ORF">JI435_434250</name>
</gene>
<evidence type="ECO:0000313" key="1">
    <source>
        <dbReference type="EMBL" id="QRC96890.1"/>
    </source>
</evidence>
<accession>A0A7U2F5K2</accession>
<evidence type="ECO:0000313" key="2">
    <source>
        <dbReference type="Proteomes" id="UP000663193"/>
    </source>
</evidence>
<protein>
    <submittedName>
        <fullName evidence="1">Uncharacterized protein</fullName>
    </submittedName>
</protein>
<sequence length="74" mass="8948">MAKRSWTMYCGVDVNFGFRRYNYPMSYNEILSSLGEENQTLDDELIQKTIKNFTNQWRVDWTKDDIIGWLMKLE</sequence>
<dbReference type="EMBL" id="CP069028">
    <property type="protein sequence ID" value="QRC96890.1"/>
    <property type="molecule type" value="Genomic_DNA"/>
</dbReference>
<dbReference type="KEGG" id="pno:SNOG_01775"/>
<dbReference type="AlphaFoldDB" id="A0A7U2F5K2"/>
<proteinExistence type="predicted"/>
<dbReference type="RefSeq" id="XP_001792403.1">
    <property type="nucleotide sequence ID" value="XM_001792351.1"/>
</dbReference>
<reference evidence="2" key="1">
    <citation type="journal article" date="2021" name="BMC Genomics">
        <title>Chromosome-level genome assembly and manually-curated proteome of model necrotroph Parastagonospora nodorum Sn15 reveals a genome-wide trove of candidate effector homologs, and redundancy of virulence-related functions within an accessory chromosome.</title>
        <authorList>
            <person name="Bertazzoni S."/>
            <person name="Jones D.A.B."/>
            <person name="Phan H.T."/>
            <person name="Tan K.-C."/>
            <person name="Hane J.K."/>
        </authorList>
    </citation>
    <scope>NUCLEOTIDE SEQUENCE [LARGE SCALE GENOMIC DNA]</scope>
    <source>
        <strain evidence="2">SN15 / ATCC MYA-4574 / FGSC 10173)</strain>
    </source>
</reference>